<organism evidence="1 2">
    <name type="scientific">Leptospira kmetyi</name>
    <dbReference type="NCBI Taxonomy" id="408139"/>
    <lineage>
        <taxon>Bacteria</taxon>
        <taxon>Pseudomonadati</taxon>
        <taxon>Spirochaetota</taxon>
        <taxon>Spirochaetia</taxon>
        <taxon>Leptospirales</taxon>
        <taxon>Leptospiraceae</taxon>
        <taxon>Leptospira</taxon>
    </lineage>
</organism>
<sequence>MKKITFLFVLILGLGQLTSEEATTKGGRKVILNSDFTWKYADTNSDKNKTGKPATSMVVLTKSDEQDTELKSESGEFSVWYNSKKWNRAAQKSNKVSEYEFENKKRSGYAMVIFEGLEIPMESFPELLVVNARAIDPNAHLVETTDCKVNGRAGKLIKYAALFSGMKFIFYSFVTSNSKGSIQFTTYTLENRFDLEKEEFEGIISGLVFP</sequence>
<dbReference type="KEGG" id="lkm:EFP84_02230"/>
<dbReference type="EMBL" id="CP033614">
    <property type="protein sequence ID" value="AYV54438.1"/>
    <property type="molecule type" value="Genomic_DNA"/>
</dbReference>
<reference evidence="1 2" key="1">
    <citation type="submission" date="2018-11" db="EMBL/GenBank/DDBJ databases">
        <title>Complete genome sequence of Leptospira kmetyi isolate LS 001/16 from soil sample associated with a leptospirosis patient in Kelantan.</title>
        <authorList>
            <person name="Muhammad Yusoff F."/>
            <person name="Muhammad Yusoff S."/>
            <person name="Ahmad M.N."/>
            <person name="Yusof N.Y."/>
            <person name="Aziah I."/>
        </authorList>
    </citation>
    <scope>NUCLEOTIDE SEQUENCE [LARGE SCALE GENOMIC DNA]</scope>
    <source>
        <strain evidence="1 2">LS 001/16</strain>
    </source>
</reference>
<dbReference type="RefSeq" id="WP_010574731.1">
    <property type="nucleotide sequence ID" value="NZ_CP033614.1"/>
</dbReference>
<name>A0AAD0ULC0_9LEPT</name>
<dbReference type="Proteomes" id="UP000276407">
    <property type="component" value="Chromosome 1"/>
</dbReference>
<accession>A0AAD0ULC0</accession>
<protein>
    <submittedName>
        <fullName evidence="1">DUF3157 family protein</fullName>
    </submittedName>
</protein>
<dbReference type="AlphaFoldDB" id="A0AAD0ULC0"/>
<proteinExistence type="predicted"/>
<gene>
    <name evidence="1" type="ORF">EFP84_02230</name>
</gene>
<evidence type="ECO:0000313" key="1">
    <source>
        <dbReference type="EMBL" id="AYV54438.1"/>
    </source>
</evidence>
<evidence type="ECO:0000313" key="2">
    <source>
        <dbReference type="Proteomes" id="UP000276407"/>
    </source>
</evidence>